<dbReference type="WBParaSite" id="SVE_0163000.1">
    <property type="protein sequence ID" value="SVE_0163000.1"/>
    <property type="gene ID" value="SVE_0163000"/>
</dbReference>
<accession>A0A0K0EYM2</accession>
<sequence length="241" mass="27590">MRVYLNEVKGYSGECDLSLLSFKHECLEKAIINLNDNFSIKIAIILFLNIFTGIIFIYIPISEILQKTIFIGIIFISLLSISYLYMALILNNKLNEIKNQAFMISDIQQLQFHQNKAIKLFTFMMKLKNQTILMKLGTFINITPQNLFLTLFITFLLSITFVNQATQTFDITSKTFNTHTTKLPLIFQPPTLNLNDNNGPKNNIFNFAHNFKDPNSPDIILTTTITSYPMAPSIFNPINIG</sequence>
<proteinExistence type="predicted"/>
<dbReference type="Proteomes" id="UP000035680">
    <property type="component" value="Unassembled WGS sequence"/>
</dbReference>
<evidence type="ECO:0000313" key="3">
    <source>
        <dbReference type="WBParaSite" id="SVE_0163000.1"/>
    </source>
</evidence>
<protein>
    <submittedName>
        <fullName evidence="3">Transmembrane protein</fullName>
    </submittedName>
</protein>
<dbReference type="AlphaFoldDB" id="A0A0K0EYM2"/>
<keyword evidence="1" id="KW-0472">Membrane</keyword>
<reference evidence="3" key="2">
    <citation type="submission" date="2015-08" db="UniProtKB">
        <authorList>
            <consortium name="WormBaseParasite"/>
        </authorList>
    </citation>
    <scope>IDENTIFICATION</scope>
</reference>
<feature type="transmembrane region" description="Helical" evidence="1">
    <location>
        <begin position="132"/>
        <end position="157"/>
    </location>
</feature>
<organism evidence="2 3">
    <name type="scientific">Strongyloides venezuelensis</name>
    <name type="common">Threadworm</name>
    <dbReference type="NCBI Taxonomy" id="75913"/>
    <lineage>
        <taxon>Eukaryota</taxon>
        <taxon>Metazoa</taxon>
        <taxon>Ecdysozoa</taxon>
        <taxon>Nematoda</taxon>
        <taxon>Chromadorea</taxon>
        <taxon>Rhabditida</taxon>
        <taxon>Tylenchina</taxon>
        <taxon>Panagrolaimomorpha</taxon>
        <taxon>Strongyloidoidea</taxon>
        <taxon>Strongyloididae</taxon>
        <taxon>Strongyloides</taxon>
    </lineage>
</organism>
<keyword evidence="2" id="KW-1185">Reference proteome</keyword>
<feature type="transmembrane region" description="Helical" evidence="1">
    <location>
        <begin position="42"/>
        <end position="62"/>
    </location>
</feature>
<keyword evidence="1" id="KW-1133">Transmembrane helix</keyword>
<reference evidence="2" key="1">
    <citation type="submission" date="2014-07" db="EMBL/GenBank/DDBJ databases">
        <authorList>
            <person name="Martin A.A"/>
            <person name="De Silva N."/>
        </authorList>
    </citation>
    <scope>NUCLEOTIDE SEQUENCE</scope>
</reference>
<evidence type="ECO:0000256" key="1">
    <source>
        <dbReference type="SAM" id="Phobius"/>
    </source>
</evidence>
<keyword evidence="1" id="KW-0812">Transmembrane</keyword>
<evidence type="ECO:0000313" key="2">
    <source>
        <dbReference type="Proteomes" id="UP000035680"/>
    </source>
</evidence>
<name>A0A0K0EYM2_STRVS</name>
<feature type="transmembrane region" description="Helical" evidence="1">
    <location>
        <begin position="68"/>
        <end position="90"/>
    </location>
</feature>